<dbReference type="GeneID" id="79586335"/>
<keyword evidence="2" id="KW-1185">Reference proteome</keyword>
<dbReference type="RefSeq" id="YP_010738953.1">
    <property type="nucleotide sequence ID" value="NC_073033.1"/>
</dbReference>
<organism evidence="1 2">
    <name type="scientific">Xanthomonas phage Xp12</name>
    <dbReference type="NCBI Taxonomy" id="2746072"/>
    <lineage>
        <taxon>Viruses</taxon>
        <taxon>Duplodnaviria</taxon>
        <taxon>Heunggongvirae</taxon>
        <taxon>Uroviricota</taxon>
        <taxon>Caudoviricetes</taxon>
        <taxon>Mesyanzhinovviridae</taxon>
        <taxon>Bradleyvirinae</taxon>
        <taxon>Bosavirus</taxon>
        <taxon>Bosavirus Xp12</taxon>
    </lineage>
</organism>
<dbReference type="InterPro" id="IPR021686">
    <property type="entry name" value="DUF3268"/>
</dbReference>
<sequence>MKFSAYHRRKRFKHWRDPPEACDSCGERLVVLTGNEVVYKQPVGQWPWIYLCMSCGAYCGVHPHSVYPIGTLADRETRALRSALHAMIDPLWKDGHMSRFKTYKMLSRMMGMPEGEEFHIGNLTRDECIRAGEVFKHWEMMADFNEPP</sequence>
<accession>A0A7G9UT68</accession>
<dbReference type="Pfam" id="PF11672">
    <property type="entry name" value="DUF3268"/>
    <property type="match status" value="1"/>
</dbReference>
<proteinExistence type="predicted"/>
<reference evidence="1 2" key="1">
    <citation type="submission" date="2020-06" db="EMBL/GenBank/DDBJ databases">
        <authorList>
            <person name="Tamanaha E."/>
            <person name="Walsh S.E."/>
            <person name="Anton B.P."/>
            <person name="Fomenkov A."/>
            <person name="Xu S.-Y."/>
            <person name="Weigele P.R."/>
        </authorList>
    </citation>
    <scope>NUCLEOTIDE SEQUENCE [LARGE SCALE GENOMIC DNA]</scope>
</reference>
<dbReference type="KEGG" id="vg:79586335"/>
<evidence type="ECO:0000313" key="2">
    <source>
        <dbReference type="Proteomes" id="UP000516126"/>
    </source>
</evidence>
<dbReference type="EMBL" id="MT664984">
    <property type="protein sequence ID" value="QNN97223.1"/>
    <property type="molecule type" value="Genomic_DNA"/>
</dbReference>
<name>A0A7G9UT68_9CAUD</name>
<dbReference type="Proteomes" id="UP000516126">
    <property type="component" value="Segment"/>
</dbReference>
<protein>
    <submittedName>
        <fullName evidence="1">Uncharacterized protein</fullName>
    </submittedName>
</protein>
<evidence type="ECO:0000313" key="1">
    <source>
        <dbReference type="EMBL" id="QNN97223.1"/>
    </source>
</evidence>